<dbReference type="InterPro" id="IPR055123">
    <property type="entry name" value="SpnB-like_Rossmann"/>
</dbReference>
<dbReference type="Proteomes" id="UP000176005">
    <property type="component" value="Unassembled WGS sequence"/>
</dbReference>
<dbReference type="GO" id="GO:0004312">
    <property type="term" value="F:fatty acid synthase activity"/>
    <property type="evidence" value="ECO:0007669"/>
    <property type="project" value="TreeGrafter"/>
</dbReference>
<feature type="compositionally biased region" description="Low complexity" evidence="4">
    <location>
        <begin position="397"/>
        <end position="415"/>
    </location>
</feature>
<dbReference type="InterPro" id="IPR016035">
    <property type="entry name" value="Acyl_Trfase/lysoPLipase"/>
</dbReference>
<dbReference type="PANTHER" id="PTHR43775">
    <property type="entry name" value="FATTY ACID SYNTHASE"/>
    <property type="match status" value="1"/>
</dbReference>
<evidence type="ECO:0000256" key="2">
    <source>
        <dbReference type="ARBA" id="ARBA00023268"/>
    </source>
</evidence>
<evidence type="ECO:0000313" key="8">
    <source>
        <dbReference type="Proteomes" id="UP000176005"/>
    </source>
</evidence>
<dbReference type="PANTHER" id="PTHR43775:SF51">
    <property type="entry name" value="INACTIVE PHENOLPHTHIOCEROL SYNTHESIS POLYKETIDE SYNTHASE TYPE I PKS1-RELATED"/>
    <property type="match status" value="1"/>
</dbReference>
<keyword evidence="2" id="KW-0511">Multifunctional enzyme</keyword>
<proteinExistence type="predicted"/>
<gene>
    <name evidence="7" type="ORF">AN218_13090</name>
</gene>
<evidence type="ECO:0000256" key="3">
    <source>
        <dbReference type="ARBA" id="ARBA00023315"/>
    </source>
</evidence>
<feature type="domain" description="Malonyl-CoA:ACP transacylase (MAT)" evidence="6">
    <location>
        <begin position="1"/>
        <end position="201"/>
    </location>
</feature>
<dbReference type="InterPro" id="IPR041618">
    <property type="entry name" value="PKS_DE"/>
</dbReference>
<feature type="domain" description="Ketoreductase" evidence="5">
    <location>
        <begin position="559"/>
        <end position="738"/>
    </location>
</feature>
<dbReference type="SUPFAM" id="SSF52151">
    <property type="entry name" value="FabD/lysophospholipase-like"/>
    <property type="match status" value="1"/>
</dbReference>
<name>A0A1E7L5V7_9ACTN</name>
<sequence>VAGHSVGEVAAAHVAGVFSLEDACQLVSARARLMEALPDGGAMTAVRASEEDVRGRLVEGVSVAAVNGPRSVVIAGDEKAVDEVACHWESTRLPVSHAFHSAHMDPMLDEFASVVRRLTFHAPRVPLAAATSNGTAEQITSPEYWVRHVRETVRFADAVSGLGERGATAFVEIGPDGALSALVAESATAGSLTVPLLRKDRDEETTLVTALARLHTAGVSVDWDAFFDGTGAHAVDLPTYAFQHRRFWPEHMPHPGAASPARNGIGGGAPASTDDAFWEAVGREDFGSLESVLRVEQDSLAQVLPALLEWRRHQQDQSVVDSWRHRILWKPLQHPAGSPGGRWLAVVPAGTGDEESLSAVLDAAGAHGTEIQRVETAASDREEMARVLRAAARPAHGDSAAGNGSAASNGSSGHDAPAHYDGVLSLLALTPGTSDGAAPEGTVRTAVLLQALGDAGITAPLWCATRGAVSVARSETVEAPEQAAVWGLGRVAALEYPDRWGGLIDLPAVLDAASADRLAPVLRAAEGENQVAVRAGAVYGRRVTPEPAPDPERTWQPHGTVLITGGTGALGGHVARTLARRGADHLVLASRRGMAAPGAEELRAELLRTGVGVSVIACDVSDRESLRSLLASVPDEHPLTGVVHTAGVLDDGVLDRLTPDRFTEVFRSKVRSAVLLDELTREEDLSAFVLFSSASSAMGNPGQGNYAAANAVLDALAEDRRARGLPATSIAWGAWGGGGMAGGADAERQARHAGVLAMDPELACAALMQLAAESAPTAMVAAVDTART</sequence>
<dbReference type="SUPFAM" id="SSF55048">
    <property type="entry name" value="Probable ACP-binding domain of malonyl-CoA ACP transacylase"/>
    <property type="match status" value="1"/>
</dbReference>
<dbReference type="InterPro" id="IPR001227">
    <property type="entry name" value="Ac_transferase_dom_sf"/>
</dbReference>
<dbReference type="Gene3D" id="3.30.70.3290">
    <property type="match status" value="1"/>
</dbReference>
<dbReference type="Gene3D" id="3.40.366.10">
    <property type="entry name" value="Malonyl-Coenzyme A Acyl Carrier Protein, domain 2"/>
    <property type="match status" value="1"/>
</dbReference>
<evidence type="ECO:0000313" key="7">
    <source>
        <dbReference type="EMBL" id="OEV11403.1"/>
    </source>
</evidence>
<dbReference type="SMART" id="SM00827">
    <property type="entry name" value="PKS_AT"/>
    <property type="match status" value="1"/>
</dbReference>
<dbReference type="SUPFAM" id="SSF51735">
    <property type="entry name" value="NAD(P)-binding Rossmann-fold domains"/>
    <property type="match status" value="2"/>
</dbReference>
<protein>
    <submittedName>
        <fullName evidence="7">Uncharacterized protein</fullName>
    </submittedName>
</protein>
<evidence type="ECO:0000256" key="4">
    <source>
        <dbReference type="SAM" id="MobiDB-lite"/>
    </source>
</evidence>
<keyword evidence="3" id="KW-0012">Acyltransferase</keyword>
<feature type="non-terminal residue" evidence="7">
    <location>
        <position position="788"/>
    </location>
</feature>
<comment type="caution">
    <text evidence="7">The sequence shown here is derived from an EMBL/GenBank/DDBJ whole genome shotgun (WGS) entry which is preliminary data.</text>
</comment>
<dbReference type="RefSeq" id="WP_141747560.1">
    <property type="nucleotide sequence ID" value="NZ_LJGW01000225.1"/>
</dbReference>
<organism evidence="7 8">
    <name type="scientific">Streptomyces nanshensis</name>
    <dbReference type="NCBI Taxonomy" id="518642"/>
    <lineage>
        <taxon>Bacteria</taxon>
        <taxon>Bacillati</taxon>
        <taxon>Actinomycetota</taxon>
        <taxon>Actinomycetes</taxon>
        <taxon>Kitasatosporales</taxon>
        <taxon>Streptomycetaceae</taxon>
        <taxon>Streptomyces</taxon>
    </lineage>
</organism>
<evidence type="ECO:0000259" key="5">
    <source>
        <dbReference type="SMART" id="SM00822"/>
    </source>
</evidence>
<dbReference type="AlphaFoldDB" id="A0A1E7L5V7"/>
<dbReference type="InterPro" id="IPR057326">
    <property type="entry name" value="KR_dom"/>
</dbReference>
<evidence type="ECO:0000259" key="6">
    <source>
        <dbReference type="SMART" id="SM00827"/>
    </source>
</evidence>
<dbReference type="CDD" id="cd08952">
    <property type="entry name" value="KR_1_SDR_x"/>
    <property type="match status" value="1"/>
</dbReference>
<dbReference type="EMBL" id="LJGW01000225">
    <property type="protein sequence ID" value="OEV11403.1"/>
    <property type="molecule type" value="Genomic_DNA"/>
</dbReference>
<dbReference type="SMART" id="SM00822">
    <property type="entry name" value="PKS_KR"/>
    <property type="match status" value="1"/>
</dbReference>
<reference evidence="7 8" key="1">
    <citation type="journal article" date="2016" name="Front. Microbiol.">
        <title>Comparative Genomics Analysis of Streptomyces Species Reveals Their Adaptation to the Marine Environment and Their Diversity at the Genomic Level.</title>
        <authorList>
            <person name="Tian X."/>
            <person name="Zhang Z."/>
            <person name="Yang T."/>
            <person name="Chen M."/>
            <person name="Li J."/>
            <person name="Chen F."/>
            <person name="Yang J."/>
            <person name="Li W."/>
            <person name="Zhang B."/>
            <person name="Zhang Z."/>
            <person name="Wu J."/>
            <person name="Zhang C."/>
            <person name="Long L."/>
            <person name="Xiao J."/>
        </authorList>
    </citation>
    <scope>NUCLEOTIDE SEQUENCE [LARGE SCALE GENOMIC DNA]</scope>
    <source>
        <strain evidence="7 8">SCSIO 10429</strain>
    </source>
</reference>
<dbReference type="InterPro" id="IPR014043">
    <property type="entry name" value="Acyl_transferase_dom"/>
</dbReference>
<keyword evidence="8" id="KW-1185">Reference proteome</keyword>
<feature type="non-terminal residue" evidence="7">
    <location>
        <position position="1"/>
    </location>
</feature>
<dbReference type="Pfam" id="PF18369">
    <property type="entry name" value="PKS_DE"/>
    <property type="match status" value="1"/>
</dbReference>
<dbReference type="Pfam" id="PF00698">
    <property type="entry name" value="Acyl_transf_1"/>
    <property type="match status" value="1"/>
</dbReference>
<dbReference type="Pfam" id="PF22953">
    <property type="entry name" value="SpnB_Rossmann"/>
    <property type="match status" value="1"/>
</dbReference>
<dbReference type="InterPro" id="IPR016036">
    <property type="entry name" value="Malonyl_transacylase_ACP-bd"/>
</dbReference>
<evidence type="ECO:0000256" key="1">
    <source>
        <dbReference type="ARBA" id="ARBA00022679"/>
    </source>
</evidence>
<dbReference type="InterPro" id="IPR013968">
    <property type="entry name" value="PKS_KR"/>
</dbReference>
<dbReference type="Gene3D" id="6.10.140.1830">
    <property type="match status" value="1"/>
</dbReference>
<keyword evidence="1" id="KW-0808">Transferase</keyword>
<accession>A0A1E7L5V7</accession>
<dbReference type="InterPro" id="IPR036291">
    <property type="entry name" value="NAD(P)-bd_dom_sf"/>
</dbReference>
<dbReference type="Pfam" id="PF08659">
    <property type="entry name" value="KR"/>
    <property type="match status" value="1"/>
</dbReference>
<dbReference type="Gene3D" id="3.40.50.720">
    <property type="entry name" value="NAD(P)-binding Rossmann-like Domain"/>
    <property type="match status" value="1"/>
</dbReference>
<dbReference type="InterPro" id="IPR050091">
    <property type="entry name" value="PKS_NRPS_Biosynth_Enz"/>
</dbReference>
<dbReference type="GO" id="GO:0006633">
    <property type="term" value="P:fatty acid biosynthetic process"/>
    <property type="evidence" value="ECO:0007669"/>
    <property type="project" value="TreeGrafter"/>
</dbReference>
<feature type="region of interest" description="Disordered" evidence="4">
    <location>
        <begin position="392"/>
        <end position="415"/>
    </location>
</feature>